<evidence type="ECO:0000313" key="2">
    <source>
        <dbReference type="EMBL" id="KAL0192972.1"/>
    </source>
</evidence>
<dbReference type="Proteomes" id="UP001529510">
    <property type="component" value="Unassembled WGS sequence"/>
</dbReference>
<evidence type="ECO:0000313" key="3">
    <source>
        <dbReference type="Proteomes" id="UP001529510"/>
    </source>
</evidence>
<dbReference type="EMBL" id="JAMKFB020000005">
    <property type="protein sequence ID" value="KAL0192972.1"/>
    <property type="molecule type" value="Genomic_DNA"/>
</dbReference>
<feature type="region of interest" description="Disordered" evidence="1">
    <location>
        <begin position="1"/>
        <end position="118"/>
    </location>
</feature>
<feature type="compositionally biased region" description="Basic and acidic residues" evidence="1">
    <location>
        <begin position="49"/>
        <end position="93"/>
    </location>
</feature>
<accession>A0ABD0R4X2</accession>
<gene>
    <name evidence="2" type="ORF">M9458_011268</name>
</gene>
<feature type="non-terminal residue" evidence="2">
    <location>
        <position position="118"/>
    </location>
</feature>
<feature type="non-terminal residue" evidence="2">
    <location>
        <position position="1"/>
    </location>
</feature>
<evidence type="ECO:0000256" key="1">
    <source>
        <dbReference type="SAM" id="MobiDB-lite"/>
    </source>
</evidence>
<name>A0ABD0R4X2_CIRMR</name>
<comment type="caution">
    <text evidence="2">The sequence shown here is derived from an EMBL/GenBank/DDBJ whole genome shotgun (WGS) entry which is preliminary data.</text>
</comment>
<proteinExistence type="predicted"/>
<protein>
    <submittedName>
        <fullName evidence="2">Uncharacterized protein</fullName>
    </submittedName>
</protein>
<reference evidence="2 3" key="1">
    <citation type="submission" date="2024-05" db="EMBL/GenBank/DDBJ databases">
        <title>Genome sequencing and assembly of Indian major carp, Cirrhinus mrigala (Hamilton, 1822).</title>
        <authorList>
            <person name="Mohindra V."/>
            <person name="Chowdhury L.M."/>
            <person name="Lal K."/>
            <person name="Jena J.K."/>
        </authorList>
    </citation>
    <scope>NUCLEOTIDE SEQUENCE [LARGE SCALE GENOMIC DNA]</scope>
    <source>
        <strain evidence="2">CM1030</strain>
        <tissue evidence="2">Blood</tissue>
    </source>
</reference>
<feature type="compositionally biased region" description="Polar residues" evidence="1">
    <location>
        <begin position="1"/>
        <end position="13"/>
    </location>
</feature>
<keyword evidence="3" id="KW-1185">Reference proteome</keyword>
<dbReference type="AlphaFoldDB" id="A0ABD0R4X2"/>
<sequence length="118" mass="13110">CSVDGSSVDTQDNIAPERHREFGKQTPSLEETSLVMINPQQTSEPNEDPAGKLEHQSPVKAKNSDLDHDKENISREDKLLSSEVDLHERKQDEDLLSTQTSAPKVLMDGTGEKETEPN</sequence>
<organism evidence="2 3">
    <name type="scientific">Cirrhinus mrigala</name>
    <name type="common">Mrigala</name>
    <dbReference type="NCBI Taxonomy" id="683832"/>
    <lineage>
        <taxon>Eukaryota</taxon>
        <taxon>Metazoa</taxon>
        <taxon>Chordata</taxon>
        <taxon>Craniata</taxon>
        <taxon>Vertebrata</taxon>
        <taxon>Euteleostomi</taxon>
        <taxon>Actinopterygii</taxon>
        <taxon>Neopterygii</taxon>
        <taxon>Teleostei</taxon>
        <taxon>Ostariophysi</taxon>
        <taxon>Cypriniformes</taxon>
        <taxon>Cyprinidae</taxon>
        <taxon>Labeoninae</taxon>
        <taxon>Labeonini</taxon>
        <taxon>Cirrhinus</taxon>
    </lineage>
</organism>